<dbReference type="GO" id="GO:0008360">
    <property type="term" value="P:regulation of cell shape"/>
    <property type="evidence" value="ECO:0007669"/>
    <property type="project" value="UniProtKB-KW"/>
</dbReference>
<evidence type="ECO:0000256" key="5">
    <source>
        <dbReference type="ARBA" id="ARBA00007739"/>
    </source>
</evidence>
<dbReference type="FunFam" id="1.10.3810.10:FF:000001">
    <property type="entry name" value="Penicillin-binding protein 1A"/>
    <property type="match status" value="1"/>
</dbReference>
<keyword evidence="17" id="KW-0573">Peptidoglycan synthesis</keyword>
<evidence type="ECO:0000256" key="17">
    <source>
        <dbReference type="ARBA" id="ARBA00022984"/>
    </source>
</evidence>
<dbReference type="InterPro" id="IPR023346">
    <property type="entry name" value="Lysozyme-like_dom_sf"/>
</dbReference>
<feature type="domain" description="Glycosyl transferase family 51" evidence="30">
    <location>
        <begin position="102"/>
        <end position="285"/>
    </location>
</feature>
<feature type="compositionally biased region" description="Low complexity" evidence="27">
    <location>
        <begin position="852"/>
        <end position="899"/>
    </location>
</feature>
<keyword evidence="9" id="KW-0121">Carboxypeptidase</keyword>
<dbReference type="PANTHER" id="PTHR32282:SF11">
    <property type="entry name" value="PENICILLIN-BINDING PROTEIN 1B"/>
    <property type="match status" value="1"/>
</dbReference>
<dbReference type="GO" id="GO:0071555">
    <property type="term" value="P:cell wall organization"/>
    <property type="evidence" value="ECO:0007669"/>
    <property type="project" value="UniProtKB-KW"/>
</dbReference>
<accession>A0A1M6V7R2</accession>
<evidence type="ECO:0000256" key="28">
    <source>
        <dbReference type="SAM" id="Phobius"/>
    </source>
</evidence>
<evidence type="ECO:0000256" key="9">
    <source>
        <dbReference type="ARBA" id="ARBA00022645"/>
    </source>
</evidence>
<evidence type="ECO:0000256" key="23">
    <source>
        <dbReference type="ARBA" id="ARBA00034000"/>
    </source>
</evidence>
<evidence type="ECO:0000256" key="21">
    <source>
        <dbReference type="ARBA" id="ARBA00023268"/>
    </source>
</evidence>
<dbReference type="PANTHER" id="PTHR32282">
    <property type="entry name" value="BINDING PROTEIN TRANSPEPTIDASE, PUTATIVE-RELATED"/>
    <property type="match status" value="1"/>
</dbReference>
<gene>
    <name evidence="31" type="ORF">SAMN02745138_02325</name>
</gene>
<dbReference type="GO" id="GO:0008658">
    <property type="term" value="F:penicillin binding"/>
    <property type="evidence" value="ECO:0007669"/>
    <property type="project" value="InterPro"/>
</dbReference>
<evidence type="ECO:0000256" key="4">
    <source>
        <dbReference type="ARBA" id="ARBA00007090"/>
    </source>
</evidence>
<evidence type="ECO:0000256" key="13">
    <source>
        <dbReference type="ARBA" id="ARBA00022692"/>
    </source>
</evidence>
<evidence type="ECO:0000256" key="26">
    <source>
        <dbReference type="ARBA" id="ARBA00060592"/>
    </source>
</evidence>
<feature type="compositionally biased region" description="Basic residues" evidence="27">
    <location>
        <begin position="23"/>
        <end position="45"/>
    </location>
</feature>
<evidence type="ECO:0000313" key="32">
    <source>
        <dbReference type="Proteomes" id="UP000183975"/>
    </source>
</evidence>
<evidence type="ECO:0000256" key="10">
    <source>
        <dbReference type="ARBA" id="ARBA00022670"/>
    </source>
</evidence>
<evidence type="ECO:0000256" key="25">
    <source>
        <dbReference type="ARBA" id="ARBA00049902"/>
    </source>
</evidence>
<feature type="compositionally biased region" description="Basic residues" evidence="27">
    <location>
        <begin position="1"/>
        <end position="11"/>
    </location>
</feature>
<comment type="subcellular location">
    <subcellularLocation>
        <location evidence="2">Cell membrane</location>
        <topology evidence="2">Single-pass type II membrane protein</topology>
    </subcellularLocation>
</comment>
<organism evidence="31 32">
    <name type="scientific">Anaerotignum lactatifermentans DSM 14214</name>
    <dbReference type="NCBI Taxonomy" id="1121323"/>
    <lineage>
        <taxon>Bacteria</taxon>
        <taxon>Bacillati</taxon>
        <taxon>Bacillota</taxon>
        <taxon>Clostridia</taxon>
        <taxon>Lachnospirales</taxon>
        <taxon>Anaerotignaceae</taxon>
        <taxon>Anaerotignum</taxon>
    </lineage>
</organism>
<feature type="compositionally biased region" description="Polar residues" evidence="27">
    <location>
        <begin position="399"/>
        <end position="413"/>
    </location>
</feature>
<dbReference type="GO" id="GO:0009252">
    <property type="term" value="P:peptidoglycan biosynthetic process"/>
    <property type="evidence" value="ECO:0007669"/>
    <property type="project" value="UniProtKB-UniPathway"/>
</dbReference>
<evidence type="ECO:0000256" key="18">
    <source>
        <dbReference type="ARBA" id="ARBA00022989"/>
    </source>
</evidence>
<comment type="catalytic activity">
    <reaction evidence="23">
        <text>Preferential cleavage: (Ac)2-L-Lys-D-Ala-|-D-Ala. Also transpeptidation of peptidyl-alanyl moieties that are N-acyl substituents of D-alanine.</text>
        <dbReference type="EC" id="3.4.16.4"/>
    </reaction>
</comment>
<dbReference type="Pfam" id="PF00912">
    <property type="entry name" value="Transgly"/>
    <property type="match status" value="1"/>
</dbReference>
<evidence type="ECO:0000256" key="22">
    <source>
        <dbReference type="ARBA" id="ARBA00023316"/>
    </source>
</evidence>
<comment type="similarity">
    <text evidence="4">In the C-terminal section; belongs to the transpeptidase family.</text>
</comment>
<keyword evidence="8" id="KW-1003">Cell membrane</keyword>
<dbReference type="UniPathway" id="UPA00219"/>
<dbReference type="GO" id="GO:0046677">
    <property type="term" value="P:response to antibiotic"/>
    <property type="evidence" value="ECO:0007669"/>
    <property type="project" value="UniProtKB-KW"/>
</dbReference>
<comment type="catalytic activity">
    <reaction evidence="25">
        <text>[GlcNAc-(1-&gt;4)-Mur2Ac(oyl-L-Ala-gamma-D-Glu-L-Lys-D-Ala-D-Ala)](n)-di-trans,octa-cis-undecaprenyl diphosphate + beta-D-GlcNAc-(1-&gt;4)-Mur2Ac(oyl-L-Ala-gamma-D-Glu-L-Lys-D-Ala-D-Ala)-di-trans,octa-cis-undecaprenyl diphosphate = [GlcNAc-(1-&gt;4)-Mur2Ac(oyl-L-Ala-gamma-D-Glu-L-Lys-D-Ala-D-Ala)](n+1)-di-trans,octa-cis-undecaprenyl diphosphate + di-trans,octa-cis-undecaprenyl diphosphate + H(+)</text>
        <dbReference type="Rhea" id="RHEA:23708"/>
        <dbReference type="Rhea" id="RHEA-COMP:9602"/>
        <dbReference type="Rhea" id="RHEA-COMP:9603"/>
        <dbReference type="ChEBI" id="CHEBI:15378"/>
        <dbReference type="ChEBI" id="CHEBI:58405"/>
        <dbReference type="ChEBI" id="CHEBI:60033"/>
        <dbReference type="ChEBI" id="CHEBI:78435"/>
        <dbReference type="EC" id="2.4.99.28"/>
    </reaction>
</comment>
<feature type="domain" description="Penicillin-binding protein transpeptidase" evidence="29">
    <location>
        <begin position="459"/>
        <end position="711"/>
    </location>
</feature>
<dbReference type="EC" id="3.4.16.4" evidence="6"/>
<dbReference type="NCBIfam" id="TIGR02074">
    <property type="entry name" value="PBP_1a_fam"/>
    <property type="match status" value="1"/>
</dbReference>
<dbReference type="SUPFAM" id="SSF56601">
    <property type="entry name" value="beta-lactamase/transpeptidase-like"/>
    <property type="match status" value="1"/>
</dbReference>
<feature type="transmembrane region" description="Helical" evidence="28">
    <location>
        <begin position="52"/>
        <end position="76"/>
    </location>
</feature>
<keyword evidence="22" id="KW-0961">Cell wall biogenesis/degradation</keyword>
<protein>
    <recommendedName>
        <fullName evidence="7">Penicillin-binding protein 1A</fullName>
        <ecNumber evidence="24">2.4.99.28</ecNumber>
        <ecNumber evidence="6">3.4.16.4</ecNumber>
    </recommendedName>
</protein>
<keyword evidence="32" id="KW-1185">Reference proteome</keyword>
<dbReference type="GO" id="GO:0009002">
    <property type="term" value="F:serine-type D-Ala-D-Ala carboxypeptidase activity"/>
    <property type="evidence" value="ECO:0007669"/>
    <property type="project" value="UniProtKB-EC"/>
</dbReference>
<evidence type="ECO:0000256" key="15">
    <source>
        <dbReference type="ARBA" id="ARBA00022960"/>
    </source>
</evidence>
<keyword evidence="14" id="KW-0378">Hydrolase</keyword>
<evidence type="ECO:0000256" key="12">
    <source>
        <dbReference type="ARBA" id="ARBA00022679"/>
    </source>
</evidence>
<keyword evidence="21" id="KW-0511">Multifunctional enzyme</keyword>
<comment type="function">
    <text evidence="1">Cell wall formation. Synthesis of cross-linked peptidoglycan from the lipid intermediates. The enzyme has a penicillin-insensitive transglycosylase N-terminal domain (formation of linear glycan strands) and a penicillin-sensitive transpeptidase C-terminal domain (cross-linking of the peptide subunits).</text>
</comment>
<comment type="similarity">
    <text evidence="5">In the N-terminal section; belongs to the glycosyltransferase 51 family.</text>
</comment>
<feature type="region of interest" description="Disordered" evidence="27">
    <location>
        <begin position="399"/>
        <end position="421"/>
    </location>
</feature>
<feature type="region of interest" description="Disordered" evidence="27">
    <location>
        <begin position="846"/>
        <end position="899"/>
    </location>
</feature>
<keyword evidence="20" id="KW-0046">Antibiotic resistance</keyword>
<name>A0A1M6V7R2_9FIRM</name>
<dbReference type="InterPro" id="IPR012338">
    <property type="entry name" value="Beta-lactam/transpept-like"/>
</dbReference>
<dbReference type="EC" id="2.4.99.28" evidence="24"/>
<evidence type="ECO:0000256" key="3">
    <source>
        <dbReference type="ARBA" id="ARBA00004752"/>
    </source>
</evidence>
<reference evidence="31 32" key="1">
    <citation type="submission" date="2016-11" db="EMBL/GenBank/DDBJ databases">
        <authorList>
            <person name="Jaros S."/>
            <person name="Januszkiewicz K."/>
            <person name="Wedrychowicz H."/>
        </authorList>
    </citation>
    <scope>NUCLEOTIDE SEQUENCE [LARGE SCALE GENOMIC DNA]</scope>
    <source>
        <strain evidence="31 32">DSM 14214</strain>
    </source>
</reference>
<evidence type="ECO:0000256" key="16">
    <source>
        <dbReference type="ARBA" id="ARBA00022968"/>
    </source>
</evidence>
<dbReference type="EMBL" id="FRAH01000044">
    <property type="protein sequence ID" value="SHK77424.1"/>
    <property type="molecule type" value="Genomic_DNA"/>
</dbReference>
<evidence type="ECO:0000256" key="27">
    <source>
        <dbReference type="SAM" id="MobiDB-lite"/>
    </source>
</evidence>
<keyword evidence="19 28" id="KW-0472">Membrane</keyword>
<evidence type="ECO:0000256" key="6">
    <source>
        <dbReference type="ARBA" id="ARBA00012448"/>
    </source>
</evidence>
<dbReference type="OrthoDB" id="9766909at2"/>
<dbReference type="InterPro" id="IPR001264">
    <property type="entry name" value="Glyco_trans_51"/>
</dbReference>
<proteinExistence type="inferred from homology"/>
<dbReference type="GO" id="GO:0005886">
    <property type="term" value="C:plasma membrane"/>
    <property type="evidence" value="ECO:0007669"/>
    <property type="project" value="UniProtKB-SubCell"/>
</dbReference>
<comment type="pathway">
    <text evidence="26">Glycan biosynthesis.</text>
</comment>
<dbReference type="Gene3D" id="3.40.710.10">
    <property type="entry name" value="DD-peptidase/beta-lactamase superfamily"/>
    <property type="match status" value="1"/>
</dbReference>
<evidence type="ECO:0000259" key="30">
    <source>
        <dbReference type="Pfam" id="PF00912"/>
    </source>
</evidence>
<evidence type="ECO:0000256" key="2">
    <source>
        <dbReference type="ARBA" id="ARBA00004401"/>
    </source>
</evidence>
<evidence type="ECO:0000313" key="31">
    <source>
        <dbReference type="EMBL" id="SHK77424.1"/>
    </source>
</evidence>
<keyword evidence="12" id="KW-0808">Transferase</keyword>
<keyword evidence="16" id="KW-0735">Signal-anchor</keyword>
<evidence type="ECO:0000256" key="7">
    <source>
        <dbReference type="ARBA" id="ARBA00018638"/>
    </source>
</evidence>
<evidence type="ECO:0000256" key="8">
    <source>
        <dbReference type="ARBA" id="ARBA00022475"/>
    </source>
</evidence>
<evidence type="ECO:0000259" key="29">
    <source>
        <dbReference type="Pfam" id="PF00905"/>
    </source>
</evidence>
<keyword evidence="13 28" id="KW-0812">Transmembrane</keyword>
<feature type="region of interest" description="Disordered" evidence="27">
    <location>
        <begin position="1"/>
        <end position="45"/>
    </location>
</feature>
<keyword evidence="15" id="KW-0133">Cell shape</keyword>
<dbReference type="InterPro" id="IPR050396">
    <property type="entry name" value="Glycosyltr_51/Transpeptidase"/>
</dbReference>
<dbReference type="GO" id="GO:0006508">
    <property type="term" value="P:proteolysis"/>
    <property type="evidence" value="ECO:0007669"/>
    <property type="project" value="UniProtKB-KW"/>
</dbReference>
<dbReference type="GO" id="GO:0008955">
    <property type="term" value="F:peptidoglycan glycosyltransferase activity"/>
    <property type="evidence" value="ECO:0007669"/>
    <property type="project" value="UniProtKB-EC"/>
</dbReference>
<dbReference type="AlphaFoldDB" id="A0A1M6V7R2"/>
<dbReference type="GO" id="GO:0030288">
    <property type="term" value="C:outer membrane-bounded periplasmic space"/>
    <property type="evidence" value="ECO:0007669"/>
    <property type="project" value="TreeGrafter"/>
</dbReference>
<dbReference type="SUPFAM" id="SSF53955">
    <property type="entry name" value="Lysozyme-like"/>
    <property type="match status" value="1"/>
</dbReference>
<keyword evidence="10" id="KW-0645">Protease</keyword>
<dbReference type="InterPro" id="IPR036950">
    <property type="entry name" value="PBP_transglycosylase"/>
</dbReference>
<dbReference type="Proteomes" id="UP000183975">
    <property type="component" value="Unassembled WGS sequence"/>
</dbReference>
<sequence length="899" mass="98334">MSDSQRRRRPHSRPESDHGSSSGRRRSTRPHPNARRGRKRKKRSTGKKISKILIVLVVLVGFAVAGAGLGTVFGILQSTDMLNTSDVMPQSYTSIVYDDAGTEVNKLHGKENREYVNLDEIPLHMQHAVVAIEDERFYEHGGIDMRGIFRALVENIKTMSFRHGASTITQQLIKNEVLTNEKSIVRKVKEQFLALNLEDTLEKQLGSKEAAKDYILELYLNTIALSHGLNGVEAASQYYFGKHVSDLTLAESACIASITNNPSLYAPDSQPENNKKRQTLVLDKMLELGYITQEEHDEALAEDVYANLVCTNQEESTGVANHNYFVEAMIDQLAEDLQEELGYTSAQAYKMIYNNGLEIHTTMNTEMQAILDETFTDDSMFPPSDGTLDVTYLISVADTSKPVSGPDDTSNQSHYERKTTVTSEDEVDAFVESVKDELLDDTHQLVLDKVTVSKSLQSAMVIMDQSNGQVKALVGGRGQKPGDSVFNRATQGLRQQGSAMKILASYAPAIDTGLLMPGSIIVDEPVTYGSWSPKNWQGRFFGPLTVREGIRDSMNVLAVKTFMMVGAETSFEYMKSMGLEHLVEEDKAATTALGGLTQGVSVMEMTGAYACIANGGTYYEPTYYTVVYDHDGNVLLDNREKEGTRVLKETTAYLLTDMMEDVITSGTGTAAQISGMTVAGKTGTTSDNVDLTFYGYTPYYTAGIWMGYDTSKEMTNVSGSAHLKIWKHVMSQIHANLPNKEFTRPDGIVTLSVCAASGAQPSSLCSQDYYGYSARSDLAAADFQRDDSVCTLHKSYTVCSETGKLAGPNCPNPISVVVAVKDGQILGKPSEVPEGKLDIDVSQECTSDHIVEPTTPEETTPGTDNEGTTTDPSTGTGDNNSTETTTPTNPVDDPNFGIQ</sequence>
<keyword evidence="11" id="KW-0328">Glycosyltransferase</keyword>
<evidence type="ECO:0000256" key="1">
    <source>
        <dbReference type="ARBA" id="ARBA00002624"/>
    </source>
</evidence>
<evidence type="ECO:0000256" key="19">
    <source>
        <dbReference type="ARBA" id="ARBA00023136"/>
    </source>
</evidence>
<dbReference type="Pfam" id="PF00905">
    <property type="entry name" value="Transpeptidase"/>
    <property type="match status" value="1"/>
</dbReference>
<dbReference type="InterPro" id="IPR001460">
    <property type="entry name" value="PCN-bd_Tpept"/>
</dbReference>
<evidence type="ECO:0000256" key="20">
    <source>
        <dbReference type="ARBA" id="ARBA00023251"/>
    </source>
</evidence>
<dbReference type="Gene3D" id="1.10.3810.10">
    <property type="entry name" value="Biosynthetic peptidoglycan transglycosylase-like"/>
    <property type="match status" value="1"/>
</dbReference>
<keyword evidence="18 28" id="KW-1133">Transmembrane helix</keyword>
<evidence type="ECO:0000256" key="14">
    <source>
        <dbReference type="ARBA" id="ARBA00022801"/>
    </source>
</evidence>
<evidence type="ECO:0000256" key="24">
    <source>
        <dbReference type="ARBA" id="ARBA00044770"/>
    </source>
</evidence>
<comment type="pathway">
    <text evidence="3">Cell wall biogenesis; peptidoglycan biosynthesis.</text>
</comment>
<dbReference type="RefSeq" id="WP_084730663.1">
    <property type="nucleotide sequence ID" value="NZ_FRAH01000044.1"/>
</dbReference>
<evidence type="ECO:0000256" key="11">
    <source>
        <dbReference type="ARBA" id="ARBA00022676"/>
    </source>
</evidence>